<dbReference type="OrthoDB" id="2715520at2759"/>
<accession>A0A5C2RZN8</accession>
<dbReference type="EMBL" id="ML122288">
    <property type="protein sequence ID" value="RPD56444.1"/>
    <property type="molecule type" value="Genomic_DNA"/>
</dbReference>
<keyword evidence="2" id="KW-1185">Reference proteome</keyword>
<reference evidence="1" key="1">
    <citation type="journal article" date="2018" name="Genome Biol. Evol.">
        <title>Genomics and development of Lentinus tigrinus, a white-rot wood-decaying mushroom with dimorphic fruiting bodies.</title>
        <authorList>
            <person name="Wu B."/>
            <person name="Xu Z."/>
            <person name="Knudson A."/>
            <person name="Carlson A."/>
            <person name="Chen N."/>
            <person name="Kovaka S."/>
            <person name="LaButti K."/>
            <person name="Lipzen A."/>
            <person name="Pennachio C."/>
            <person name="Riley R."/>
            <person name="Schakwitz W."/>
            <person name="Umezawa K."/>
            <person name="Ohm R.A."/>
            <person name="Grigoriev I.V."/>
            <person name="Nagy L.G."/>
            <person name="Gibbons J."/>
            <person name="Hibbett D."/>
        </authorList>
    </citation>
    <scope>NUCLEOTIDE SEQUENCE [LARGE SCALE GENOMIC DNA]</scope>
    <source>
        <strain evidence="1">ALCF2SS1-6</strain>
    </source>
</reference>
<sequence>MAAAVPRPSKPPMRVYARWREQVALSLPSSVHPVTVHQYNMPIKPSEPLHLGLRVKVMALSPTVYRTLIPCFAHPCYDVYDAQIEGEIVGVRVQRDAQVYFAIRNERETNRVSHVVVIAPYVLGETLAESSPRASCDWLDAMCATERPSDVRDLKVGLEKTAVVLDDVAVSPISFRYPDPPYLRDRLYMRL</sequence>
<evidence type="ECO:0000313" key="1">
    <source>
        <dbReference type="EMBL" id="RPD56444.1"/>
    </source>
</evidence>
<evidence type="ECO:0000313" key="2">
    <source>
        <dbReference type="Proteomes" id="UP000313359"/>
    </source>
</evidence>
<protein>
    <submittedName>
        <fullName evidence="1">Uncharacterized protein</fullName>
    </submittedName>
</protein>
<dbReference type="AlphaFoldDB" id="A0A5C2RZN8"/>
<dbReference type="Proteomes" id="UP000313359">
    <property type="component" value="Unassembled WGS sequence"/>
</dbReference>
<name>A0A5C2RZN8_9APHY</name>
<proteinExistence type="predicted"/>
<organism evidence="1 2">
    <name type="scientific">Lentinus tigrinus ALCF2SS1-6</name>
    <dbReference type="NCBI Taxonomy" id="1328759"/>
    <lineage>
        <taxon>Eukaryota</taxon>
        <taxon>Fungi</taxon>
        <taxon>Dikarya</taxon>
        <taxon>Basidiomycota</taxon>
        <taxon>Agaricomycotina</taxon>
        <taxon>Agaricomycetes</taxon>
        <taxon>Polyporales</taxon>
        <taxon>Polyporaceae</taxon>
        <taxon>Lentinus</taxon>
    </lineage>
</organism>
<gene>
    <name evidence="1" type="ORF">L227DRAFT_614587</name>
</gene>